<reference evidence="2 3" key="1">
    <citation type="submission" date="2019-01" db="EMBL/GenBank/DDBJ databases">
        <title>Complete genome sequence of Cohnella hallensis HS21 isolated from Korean fir (Abies koreana) rhizospheric soil.</title>
        <authorList>
            <person name="Jiang L."/>
            <person name="Kang S.W."/>
            <person name="Kim S."/>
            <person name="Jung J."/>
            <person name="Kim C.Y."/>
            <person name="Kim D.H."/>
            <person name="Kim S.W."/>
            <person name="Lee J."/>
        </authorList>
    </citation>
    <scope>NUCLEOTIDE SEQUENCE [LARGE SCALE GENOMIC DNA]</scope>
    <source>
        <strain evidence="2 3">HS21</strain>
    </source>
</reference>
<sequence>MLDRIAECLFWIGRYTERAENHARLLDVYYHLREEGSGEAEAVWKRIANAIGDCGLYEERYEAYREQDVLYFLILDVTQNNSILSCVTQARDNLKKIREQLPSELWNLLNGFYLWLKGVQLEEVTLQSPHSFFQRVKEGLAAFQGTAVSIALRDESWQMLESGRYLERSENVVRLLQSVSNITPEKRKVSYAYTMALLKSVGGYEAYRRLDVEDISLEEVSRFLLLQETFPRSVHFALATFEQHLKAMRGLSDHSGSTLERMIRLAGKARSELGFLDRNEITLESLNTVLQQLLKTNRQLGEAVASTFFSPGQEVIA</sequence>
<dbReference type="AlphaFoldDB" id="A0A3T1DDQ0"/>
<organism evidence="2 3">
    <name type="scientific">Cohnella abietis</name>
    <dbReference type="NCBI Taxonomy" id="2507935"/>
    <lineage>
        <taxon>Bacteria</taxon>
        <taxon>Bacillati</taxon>
        <taxon>Bacillota</taxon>
        <taxon>Bacilli</taxon>
        <taxon>Bacillales</taxon>
        <taxon>Paenibacillaceae</taxon>
        <taxon>Cohnella</taxon>
    </lineage>
</organism>
<dbReference type="RefSeq" id="WP_130615599.1">
    <property type="nucleotide sequence ID" value="NZ_AP019400.1"/>
</dbReference>
<dbReference type="InterPro" id="IPR007296">
    <property type="entry name" value="DUF403"/>
</dbReference>
<dbReference type="OrthoDB" id="9803532at2"/>
<accession>A0A3T1DDQ0</accession>
<dbReference type="InterPro" id="IPR051680">
    <property type="entry name" value="ATP-dep_Glu-Cys_Ligase-2"/>
</dbReference>
<dbReference type="Proteomes" id="UP000289856">
    <property type="component" value="Chromosome"/>
</dbReference>
<name>A0A3T1DDQ0_9BACL</name>
<dbReference type="PANTHER" id="PTHR34595:SF7">
    <property type="entry name" value="SLL1039 PROTEIN"/>
    <property type="match status" value="1"/>
</dbReference>
<gene>
    <name evidence="2" type="ORF">KCTCHS21_56590</name>
</gene>
<keyword evidence="3" id="KW-1185">Reference proteome</keyword>
<dbReference type="PANTHER" id="PTHR34595">
    <property type="entry name" value="BLR5612 PROTEIN"/>
    <property type="match status" value="1"/>
</dbReference>
<protein>
    <recommendedName>
        <fullName evidence="1">DUF403 domain-containing protein</fullName>
    </recommendedName>
</protein>
<proteinExistence type="predicted"/>
<feature type="domain" description="DUF403" evidence="1">
    <location>
        <begin position="1"/>
        <end position="309"/>
    </location>
</feature>
<evidence type="ECO:0000259" key="1">
    <source>
        <dbReference type="Pfam" id="PF04168"/>
    </source>
</evidence>
<evidence type="ECO:0000313" key="2">
    <source>
        <dbReference type="EMBL" id="BBI36260.1"/>
    </source>
</evidence>
<dbReference type="KEGG" id="cohn:KCTCHS21_56590"/>
<dbReference type="EMBL" id="AP019400">
    <property type="protein sequence ID" value="BBI36260.1"/>
    <property type="molecule type" value="Genomic_DNA"/>
</dbReference>
<evidence type="ECO:0000313" key="3">
    <source>
        <dbReference type="Proteomes" id="UP000289856"/>
    </source>
</evidence>
<dbReference type="Pfam" id="PF04168">
    <property type="entry name" value="Alpha-E"/>
    <property type="match status" value="1"/>
</dbReference>